<name>A0ABT8BVG9_9VIBR</name>
<dbReference type="Proteomes" id="UP001238540">
    <property type="component" value="Unassembled WGS sequence"/>
</dbReference>
<dbReference type="RefSeq" id="WP_290312287.1">
    <property type="nucleotide sequence ID" value="NZ_JAUFQC010000001.1"/>
</dbReference>
<dbReference type="EMBL" id="JAUFQC010000001">
    <property type="protein sequence ID" value="MDN3610782.1"/>
    <property type="molecule type" value="Genomic_DNA"/>
</dbReference>
<organism evidence="1 2">
    <name type="scientific">Vibrio ostreicida</name>
    <dbReference type="NCBI Taxonomy" id="526588"/>
    <lineage>
        <taxon>Bacteria</taxon>
        <taxon>Pseudomonadati</taxon>
        <taxon>Pseudomonadota</taxon>
        <taxon>Gammaproteobacteria</taxon>
        <taxon>Vibrionales</taxon>
        <taxon>Vibrionaceae</taxon>
        <taxon>Vibrio</taxon>
    </lineage>
</organism>
<keyword evidence="2" id="KW-1185">Reference proteome</keyword>
<evidence type="ECO:0000313" key="1">
    <source>
        <dbReference type="EMBL" id="MDN3610782.1"/>
    </source>
</evidence>
<protein>
    <submittedName>
        <fullName evidence="1">Uncharacterized protein</fullName>
    </submittedName>
</protein>
<sequence length="75" mass="8734">MKRSYSILLIPGINDIYANRIPYCVATYHLSPRGIQVLVYNLSECKTISFNNKYAKKIKHPDNKNQVQYKMLVLT</sequence>
<reference evidence="2" key="1">
    <citation type="journal article" date="2019" name="Int. J. Syst. Evol. Microbiol.">
        <title>The Global Catalogue of Microorganisms (GCM) 10K type strain sequencing project: providing services to taxonomists for standard genome sequencing and annotation.</title>
        <authorList>
            <consortium name="The Broad Institute Genomics Platform"/>
            <consortium name="The Broad Institute Genome Sequencing Center for Infectious Disease"/>
            <person name="Wu L."/>
            <person name="Ma J."/>
        </authorList>
    </citation>
    <scope>NUCLEOTIDE SEQUENCE [LARGE SCALE GENOMIC DNA]</scope>
    <source>
        <strain evidence="2">CECT 7398</strain>
    </source>
</reference>
<gene>
    <name evidence="1" type="ORF">QWZ16_13835</name>
</gene>
<comment type="caution">
    <text evidence="1">The sequence shown here is derived from an EMBL/GenBank/DDBJ whole genome shotgun (WGS) entry which is preliminary data.</text>
</comment>
<accession>A0ABT8BVG9</accession>
<proteinExistence type="predicted"/>
<evidence type="ECO:0000313" key="2">
    <source>
        <dbReference type="Proteomes" id="UP001238540"/>
    </source>
</evidence>